<organism evidence="2 3">
    <name type="scientific">Nocardia cyriacigeorgica</name>
    <dbReference type="NCBI Taxonomy" id="135487"/>
    <lineage>
        <taxon>Bacteria</taxon>
        <taxon>Bacillati</taxon>
        <taxon>Actinomycetota</taxon>
        <taxon>Actinomycetes</taxon>
        <taxon>Mycobacteriales</taxon>
        <taxon>Nocardiaceae</taxon>
        <taxon>Nocardia</taxon>
    </lineage>
</organism>
<evidence type="ECO:0000256" key="1">
    <source>
        <dbReference type="SAM" id="MobiDB-lite"/>
    </source>
</evidence>
<reference evidence="2 3" key="1">
    <citation type="submission" date="2020-01" db="EMBL/GenBank/DDBJ databases">
        <title>Genetics and antimicrobial susceptibilities of Nocardia species isolated from the soil; a comparison with species isolated from humans.</title>
        <authorList>
            <person name="Carrasco G."/>
            <person name="Monzon S."/>
            <person name="Sansegundo M."/>
            <person name="Garcia E."/>
            <person name="Garrido N."/>
            <person name="Medina M.J."/>
            <person name="Villalon P."/>
            <person name="Ramirez-Arocha A.C."/>
            <person name="Jimenez P."/>
            <person name="Cuesta I."/>
            <person name="Valdezate S."/>
        </authorList>
    </citation>
    <scope>NUCLEOTIDE SEQUENCE [LARGE SCALE GENOMIC DNA]</scope>
    <source>
        <strain evidence="2 3">CNM20110626</strain>
    </source>
</reference>
<protein>
    <submittedName>
        <fullName evidence="2">Uncharacterized protein</fullName>
    </submittedName>
</protein>
<dbReference type="Proteomes" id="UP000471166">
    <property type="component" value="Unassembled WGS sequence"/>
</dbReference>
<feature type="compositionally biased region" description="Basic residues" evidence="1">
    <location>
        <begin position="11"/>
        <end position="23"/>
    </location>
</feature>
<name>A0A6P1CUI3_9NOCA</name>
<dbReference type="RefSeq" id="WP_048833477.1">
    <property type="nucleotide sequence ID" value="NZ_AP026975.1"/>
</dbReference>
<feature type="compositionally biased region" description="Polar residues" evidence="1">
    <location>
        <begin position="47"/>
        <end position="61"/>
    </location>
</feature>
<comment type="caution">
    <text evidence="2">The sequence shown here is derived from an EMBL/GenBank/DDBJ whole genome shotgun (WGS) entry which is preliminary data.</text>
</comment>
<feature type="compositionally biased region" description="Basic and acidic residues" evidence="1">
    <location>
        <begin position="24"/>
        <end position="38"/>
    </location>
</feature>
<dbReference type="EMBL" id="JAAGVB010000035">
    <property type="protein sequence ID" value="NEW34956.1"/>
    <property type="molecule type" value="Genomic_DNA"/>
</dbReference>
<evidence type="ECO:0000313" key="2">
    <source>
        <dbReference type="EMBL" id="NEW34956.1"/>
    </source>
</evidence>
<sequence>MRPDDDATRPIARRRHRRKHRKSTTRESRKNTVDRIEIDADTEPVDQHTSTSENHTTGGAA</sequence>
<dbReference type="AlphaFoldDB" id="A0A6P1CUI3"/>
<gene>
    <name evidence="2" type="ORF">GV791_20675</name>
</gene>
<evidence type="ECO:0000313" key="3">
    <source>
        <dbReference type="Proteomes" id="UP000471166"/>
    </source>
</evidence>
<feature type="region of interest" description="Disordered" evidence="1">
    <location>
        <begin position="1"/>
        <end position="61"/>
    </location>
</feature>
<accession>A0A6P1CUI3</accession>
<proteinExistence type="predicted"/>